<dbReference type="Proteomes" id="UP001152747">
    <property type="component" value="Unassembled WGS sequence"/>
</dbReference>
<dbReference type="SUPFAM" id="SSF53474">
    <property type="entry name" value="alpha/beta-Hydrolases"/>
    <property type="match status" value="1"/>
</dbReference>
<gene>
    <name evidence="2" type="ORF">CAMP_LOCUS6853</name>
</gene>
<dbReference type="GO" id="GO:0006508">
    <property type="term" value="P:proteolysis"/>
    <property type="evidence" value="ECO:0007669"/>
    <property type="project" value="InterPro"/>
</dbReference>
<dbReference type="InterPro" id="IPR011042">
    <property type="entry name" value="6-blade_b-propeller_TolB-like"/>
</dbReference>
<keyword evidence="3" id="KW-1185">Reference proteome</keyword>
<dbReference type="InterPro" id="IPR001375">
    <property type="entry name" value="Peptidase_S9_cat"/>
</dbReference>
<dbReference type="Gene3D" id="3.40.50.1820">
    <property type="entry name" value="alpha/beta hydrolase"/>
    <property type="match status" value="1"/>
</dbReference>
<dbReference type="GO" id="GO:0008236">
    <property type="term" value="F:serine-type peptidase activity"/>
    <property type="evidence" value="ECO:0007669"/>
    <property type="project" value="InterPro"/>
</dbReference>
<dbReference type="PANTHER" id="PTHR43056">
    <property type="entry name" value="PEPTIDASE S9 PROLYL OLIGOPEPTIDASE"/>
    <property type="match status" value="1"/>
</dbReference>
<evidence type="ECO:0000259" key="1">
    <source>
        <dbReference type="Pfam" id="PF00326"/>
    </source>
</evidence>
<dbReference type="SUPFAM" id="SSF82171">
    <property type="entry name" value="DPP6 N-terminal domain-like"/>
    <property type="match status" value="1"/>
</dbReference>
<proteinExistence type="predicted"/>
<dbReference type="InterPro" id="IPR050585">
    <property type="entry name" value="Xaa-Pro_dipeptidyl-ppase/CocE"/>
</dbReference>
<dbReference type="Gene3D" id="2.120.10.30">
    <property type="entry name" value="TolB, C-terminal domain"/>
    <property type="match status" value="1"/>
</dbReference>
<name>A0A9P1IHI3_9PELO</name>
<dbReference type="Pfam" id="PF00326">
    <property type="entry name" value="Peptidase_S9"/>
    <property type="match status" value="1"/>
</dbReference>
<evidence type="ECO:0000313" key="2">
    <source>
        <dbReference type="EMBL" id="CAI5444216.1"/>
    </source>
</evidence>
<evidence type="ECO:0000313" key="3">
    <source>
        <dbReference type="Proteomes" id="UP001152747"/>
    </source>
</evidence>
<accession>A0A9P1IHI3</accession>
<protein>
    <recommendedName>
        <fullName evidence="1">Peptidase S9 prolyl oligopeptidase catalytic domain-containing protein</fullName>
    </recommendedName>
</protein>
<dbReference type="InterPro" id="IPR029058">
    <property type="entry name" value="AB_hydrolase_fold"/>
</dbReference>
<dbReference type="OrthoDB" id="416344at2759"/>
<dbReference type="EMBL" id="CANHGI010000003">
    <property type="protein sequence ID" value="CAI5444216.1"/>
    <property type="molecule type" value="Genomic_DNA"/>
</dbReference>
<comment type="caution">
    <text evidence="2">The sequence shown here is derived from an EMBL/GenBank/DDBJ whole genome shotgun (WGS) entry which is preliminary data.</text>
</comment>
<dbReference type="PANTHER" id="PTHR43056:SF5">
    <property type="entry name" value="PEPTIDASE S9 PROLYL OLIGOPEPTIDASE CATALYTIC DOMAIN-CONTAINING PROTEIN"/>
    <property type="match status" value="1"/>
</dbReference>
<feature type="domain" description="Peptidase S9 prolyl oligopeptidase catalytic" evidence="1">
    <location>
        <begin position="421"/>
        <end position="628"/>
    </location>
</feature>
<dbReference type="AlphaFoldDB" id="A0A9P1IHI3"/>
<organism evidence="2 3">
    <name type="scientific">Caenorhabditis angaria</name>
    <dbReference type="NCBI Taxonomy" id="860376"/>
    <lineage>
        <taxon>Eukaryota</taxon>
        <taxon>Metazoa</taxon>
        <taxon>Ecdysozoa</taxon>
        <taxon>Nematoda</taxon>
        <taxon>Chromadorea</taxon>
        <taxon>Rhabditida</taxon>
        <taxon>Rhabditina</taxon>
        <taxon>Rhabditomorpha</taxon>
        <taxon>Rhabditoidea</taxon>
        <taxon>Rhabditidae</taxon>
        <taxon>Peloderinae</taxon>
        <taxon>Caenorhabditis</taxon>
    </lineage>
</organism>
<reference evidence="2" key="1">
    <citation type="submission" date="2022-11" db="EMBL/GenBank/DDBJ databases">
        <authorList>
            <person name="Kikuchi T."/>
        </authorList>
    </citation>
    <scope>NUCLEOTIDE SEQUENCE</scope>
    <source>
        <strain evidence="2">PS1010</strain>
    </source>
</reference>
<sequence>MVLSRKMSTTADFGTWKIGAIQPDLFSKCNCKSICEAQVVEDTVFWTEQNAPEILRWAAGKSVQTSLHEYGGGALHALKNGVIFATNDGLYHQKVQNEEPELILSTNEGKNRFGDCSSTSTHIFAVNENHETARKFPENRLISIDKQTKEVKIIASGADFYAYPRISPNGKRMVWMQWNHPNMPWDETSICLADIDENGQSSNQKILRSGEGKKINYTEPSWLTDSKILFVNDSTNFWNVYELDVESENGSETEKNLLKIDQEIGYPLWQLGFRNYAQSANILALNVNGEIQIIRRQNQSITTVPTAGYTVFSNLSINSDDELFAIASGPKKASSLISIDLRGGDTNFPIRIHRESRDSSEIDQLEISEPELFRFVSDGIEVSGHFYPPTNSNYSPPKSGQLPPVLLMGHGGPTAPAQTSLDLKKQFFTSRGIAVFDVNYRGSTGFGSEFRRMLYKNYGIVDRNDILNGARALIENGKVDAEKVIMTGSSSGGFLILSCLISPDNIIKAAASLYGVADLLALDEDTHKFEQSYNELLVGKMPEEAQIYSQRNPINHISKISTPIAFLHGKEDTVVPVEQSIEMFEKIRKNGIMTALELYDGEGHGFRSGKVIRESTEAVFYFLMKAIGIDPGYESQLKIVNPRE</sequence>